<dbReference type="Gramene" id="Pp3c7_24510V3.1">
    <property type="protein sequence ID" value="PAC:32924991.CDS.1"/>
    <property type="gene ID" value="Pp3c7_24510"/>
</dbReference>
<feature type="signal peptide" evidence="1">
    <location>
        <begin position="1"/>
        <end position="15"/>
    </location>
</feature>
<dbReference type="EMBL" id="ABEU02000007">
    <property type="protein sequence ID" value="PNR51623.1"/>
    <property type="molecule type" value="Genomic_DNA"/>
</dbReference>
<evidence type="ECO:0000313" key="2">
    <source>
        <dbReference type="EMBL" id="PNR51623.1"/>
    </source>
</evidence>
<reference evidence="2 4" key="2">
    <citation type="journal article" date="2018" name="Plant J.">
        <title>The Physcomitrella patens chromosome-scale assembly reveals moss genome structure and evolution.</title>
        <authorList>
            <person name="Lang D."/>
            <person name="Ullrich K.K."/>
            <person name="Murat F."/>
            <person name="Fuchs J."/>
            <person name="Jenkins J."/>
            <person name="Haas F.B."/>
            <person name="Piednoel M."/>
            <person name="Gundlach H."/>
            <person name="Van Bel M."/>
            <person name="Meyberg R."/>
            <person name="Vives C."/>
            <person name="Morata J."/>
            <person name="Symeonidi A."/>
            <person name="Hiss M."/>
            <person name="Muchero W."/>
            <person name="Kamisugi Y."/>
            <person name="Saleh O."/>
            <person name="Blanc G."/>
            <person name="Decker E.L."/>
            <person name="van Gessel N."/>
            <person name="Grimwood J."/>
            <person name="Hayes R.D."/>
            <person name="Graham S.W."/>
            <person name="Gunter L.E."/>
            <person name="McDaniel S.F."/>
            <person name="Hoernstein S.N.W."/>
            <person name="Larsson A."/>
            <person name="Li F.W."/>
            <person name="Perroud P.F."/>
            <person name="Phillips J."/>
            <person name="Ranjan P."/>
            <person name="Rokshar D.S."/>
            <person name="Rothfels C.J."/>
            <person name="Schneider L."/>
            <person name="Shu S."/>
            <person name="Stevenson D.W."/>
            <person name="Thummler F."/>
            <person name="Tillich M."/>
            <person name="Villarreal Aguilar J.C."/>
            <person name="Widiez T."/>
            <person name="Wong G.K."/>
            <person name="Wymore A."/>
            <person name="Zhang Y."/>
            <person name="Zimmer A.D."/>
            <person name="Quatrano R.S."/>
            <person name="Mayer K.F.X."/>
            <person name="Goodstein D."/>
            <person name="Casacuberta J.M."/>
            <person name="Vandepoele K."/>
            <person name="Reski R."/>
            <person name="Cuming A.C."/>
            <person name="Tuskan G.A."/>
            <person name="Maumus F."/>
            <person name="Salse J."/>
            <person name="Schmutz J."/>
            <person name="Rensing S.A."/>
        </authorList>
    </citation>
    <scope>NUCLEOTIDE SEQUENCE [LARGE SCALE GENOMIC DNA]</scope>
    <source>
        <strain evidence="3 4">cv. Gransden 2004</strain>
    </source>
</reference>
<dbReference type="InterPro" id="IPR008948">
    <property type="entry name" value="L-Aspartase-like"/>
</dbReference>
<dbReference type="InterPro" id="IPR001106">
    <property type="entry name" value="Aromatic_Lyase"/>
</dbReference>
<sequence length="115" mass="12638">MTFWLILFSLPHSKSLFSFFSLLPNCGSCPPSLHCYNASPNQCKCTCYLKEVTSEEALQIVGVEKPFQLESKGLVLMNETTIGLAFASTVCFNANVLVVTAKVLSMLFCKGSRCL</sequence>
<feature type="chain" id="PRO_5036043017" evidence="1">
    <location>
        <begin position="16"/>
        <end position="115"/>
    </location>
</feature>
<reference evidence="3" key="3">
    <citation type="submission" date="2020-12" db="UniProtKB">
        <authorList>
            <consortium name="EnsemblPlants"/>
        </authorList>
    </citation>
    <scope>IDENTIFICATION</scope>
</reference>
<dbReference type="EnsemblPlants" id="Pp3c7_24510V3.1">
    <property type="protein sequence ID" value="PAC:32924991.CDS.1"/>
    <property type="gene ID" value="Pp3c7_24510"/>
</dbReference>
<dbReference type="STRING" id="3218.A0A2K1KCW8"/>
<keyword evidence="4" id="KW-1185">Reference proteome</keyword>
<accession>A0A2K1KCW8</accession>
<dbReference type="GO" id="GO:0003824">
    <property type="term" value="F:catalytic activity"/>
    <property type="evidence" value="ECO:0007669"/>
    <property type="project" value="InterPro"/>
</dbReference>
<evidence type="ECO:0000313" key="4">
    <source>
        <dbReference type="Proteomes" id="UP000006727"/>
    </source>
</evidence>
<dbReference type="Proteomes" id="UP000006727">
    <property type="component" value="Chromosome 7"/>
</dbReference>
<dbReference type="InParanoid" id="A0A2K1KCW8"/>
<organism evidence="2">
    <name type="scientific">Physcomitrium patens</name>
    <name type="common">Spreading-leaved earth moss</name>
    <name type="synonym">Physcomitrella patens</name>
    <dbReference type="NCBI Taxonomy" id="3218"/>
    <lineage>
        <taxon>Eukaryota</taxon>
        <taxon>Viridiplantae</taxon>
        <taxon>Streptophyta</taxon>
        <taxon>Embryophyta</taxon>
        <taxon>Bryophyta</taxon>
        <taxon>Bryophytina</taxon>
        <taxon>Bryopsida</taxon>
        <taxon>Funariidae</taxon>
        <taxon>Funariales</taxon>
        <taxon>Funariaceae</taxon>
        <taxon>Physcomitrium</taxon>
    </lineage>
</organism>
<evidence type="ECO:0000256" key="1">
    <source>
        <dbReference type="SAM" id="SignalP"/>
    </source>
</evidence>
<dbReference type="PaxDb" id="3218-PP1S97_1V6.1"/>
<protein>
    <submittedName>
        <fullName evidence="2 3">Uncharacterized protein</fullName>
    </submittedName>
</protein>
<gene>
    <name evidence="2" type="ORF">PHYPA_010810</name>
</gene>
<name>A0A2K1KCW8_PHYPA</name>
<keyword evidence="1" id="KW-0732">Signal</keyword>
<dbReference type="AlphaFoldDB" id="A0A2K1KCW8"/>
<evidence type="ECO:0000313" key="3">
    <source>
        <dbReference type="EnsemblPlants" id="PAC:32924991.CDS.1"/>
    </source>
</evidence>
<reference evidence="2 4" key="1">
    <citation type="journal article" date="2008" name="Science">
        <title>The Physcomitrella genome reveals evolutionary insights into the conquest of land by plants.</title>
        <authorList>
            <person name="Rensing S."/>
            <person name="Lang D."/>
            <person name="Zimmer A."/>
            <person name="Terry A."/>
            <person name="Salamov A."/>
            <person name="Shapiro H."/>
            <person name="Nishiyama T."/>
            <person name="Perroud P.-F."/>
            <person name="Lindquist E."/>
            <person name="Kamisugi Y."/>
            <person name="Tanahashi T."/>
            <person name="Sakakibara K."/>
            <person name="Fujita T."/>
            <person name="Oishi K."/>
            <person name="Shin-I T."/>
            <person name="Kuroki Y."/>
            <person name="Toyoda A."/>
            <person name="Suzuki Y."/>
            <person name="Hashimoto A."/>
            <person name="Yamaguchi K."/>
            <person name="Sugano A."/>
            <person name="Kohara Y."/>
            <person name="Fujiyama A."/>
            <person name="Anterola A."/>
            <person name="Aoki S."/>
            <person name="Ashton N."/>
            <person name="Barbazuk W.B."/>
            <person name="Barker E."/>
            <person name="Bennetzen J."/>
            <person name="Bezanilla M."/>
            <person name="Blankenship R."/>
            <person name="Cho S.H."/>
            <person name="Dutcher S."/>
            <person name="Estelle M."/>
            <person name="Fawcett J.A."/>
            <person name="Gundlach H."/>
            <person name="Hanada K."/>
            <person name="Heyl A."/>
            <person name="Hicks K.A."/>
            <person name="Hugh J."/>
            <person name="Lohr M."/>
            <person name="Mayer K."/>
            <person name="Melkozernov A."/>
            <person name="Murata T."/>
            <person name="Nelson D."/>
            <person name="Pils B."/>
            <person name="Prigge M."/>
            <person name="Reiss B."/>
            <person name="Renner T."/>
            <person name="Rombauts S."/>
            <person name="Rushton P."/>
            <person name="Sanderfoot A."/>
            <person name="Schween G."/>
            <person name="Shiu S.-H."/>
            <person name="Stueber K."/>
            <person name="Theodoulou F.L."/>
            <person name="Tu H."/>
            <person name="Van de Peer Y."/>
            <person name="Verrier P.J."/>
            <person name="Waters E."/>
            <person name="Wood A."/>
            <person name="Yang L."/>
            <person name="Cove D."/>
            <person name="Cuming A."/>
            <person name="Hasebe M."/>
            <person name="Lucas S."/>
            <person name="Mishler D.B."/>
            <person name="Reski R."/>
            <person name="Grigoriev I."/>
            <person name="Quatrano R.S."/>
            <person name="Boore J.L."/>
        </authorList>
    </citation>
    <scope>NUCLEOTIDE SEQUENCE [LARGE SCALE GENOMIC DNA]</scope>
    <source>
        <strain evidence="3 4">cv. Gransden 2004</strain>
    </source>
</reference>
<proteinExistence type="predicted"/>
<dbReference type="SUPFAM" id="SSF48557">
    <property type="entry name" value="L-aspartase-like"/>
    <property type="match status" value="1"/>
</dbReference>
<dbReference type="PANTHER" id="PTHR10362">
    <property type="entry name" value="HISTIDINE AMMONIA-LYASE"/>
    <property type="match status" value="1"/>
</dbReference>